<proteinExistence type="predicted"/>
<evidence type="ECO:0000259" key="1">
    <source>
        <dbReference type="PROSITE" id="PS50988"/>
    </source>
</evidence>
<comment type="caution">
    <text evidence="2">The sequence shown here is derived from an EMBL/GenBank/DDBJ whole genome shotgun (WGS) entry which is preliminary data.</text>
</comment>
<name>X1A348_9ZZZZ</name>
<dbReference type="InterPro" id="IPR037214">
    <property type="entry name" value="TROVE_dom_sf"/>
</dbReference>
<feature type="domain" description="TROVE" evidence="1">
    <location>
        <begin position="14"/>
        <end position="179"/>
    </location>
</feature>
<gene>
    <name evidence="2" type="ORF">S01H4_25350</name>
</gene>
<reference evidence="2" key="1">
    <citation type="journal article" date="2014" name="Front. Microbiol.">
        <title>High frequency of phylogenetically diverse reductive dehalogenase-homologous genes in deep subseafloor sedimentary metagenomes.</title>
        <authorList>
            <person name="Kawai M."/>
            <person name="Futagami T."/>
            <person name="Toyoda A."/>
            <person name="Takaki Y."/>
            <person name="Nishi S."/>
            <person name="Hori S."/>
            <person name="Arai W."/>
            <person name="Tsubouchi T."/>
            <person name="Morono Y."/>
            <person name="Uchiyama I."/>
            <person name="Ito T."/>
            <person name="Fujiyama A."/>
            <person name="Inagaki F."/>
            <person name="Takami H."/>
        </authorList>
    </citation>
    <scope>NUCLEOTIDE SEQUENCE</scope>
    <source>
        <strain evidence="2">Expedition CK06-06</strain>
    </source>
</reference>
<accession>X1A348</accession>
<evidence type="ECO:0000313" key="2">
    <source>
        <dbReference type="EMBL" id="GAG76470.1"/>
    </source>
</evidence>
<protein>
    <recommendedName>
        <fullName evidence="1">TROVE domain-containing protein</fullName>
    </recommendedName>
</protein>
<dbReference type="EMBL" id="BART01012051">
    <property type="protein sequence ID" value="GAG76470.1"/>
    <property type="molecule type" value="Genomic_DNA"/>
</dbReference>
<dbReference type="Pfam" id="PF05731">
    <property type="entry name" value="TROVE"/>
    <property type="match status" value="1"/>
</dbReference>
<dbReference type="PROSITE" id="PS50988">
    <property type="entry name" value="TROVE"/>
    <property type="match status" value="1"/>
</dbReference>
<dbReference type="AlphaFoldDB" id="X1A348"/>
<dbReference type="GO" id="GO:0003723">
    <property type="term" value="F:RNA binding"/>
    <property type="evidence" value="ECO:0007669"/>
    <property type="project" value="InterPro"/>
</dbReference>
<organism evidence="2">
    <name type="scientific">marine sediment metagenome</name>
    <dbReference type="NCBI Taxonomy" id="412755"/>
    <lineage>
        <taxon>unclassified sequences</taxon>
        <taxon>metagenomes</taxon>
        <taxon>ecological metagenomes</taxon>
    </lineage>
</organism>
<sequence length="179" mass="20896">MSRFSEKKKGANTTTNYEGEVAYKLTPKMELYTLVCTASLQKRFYTEADECVERLRELIQKVDMEFSAKLAVYAREQMYLRSIPLVIAVELCKLREHHPLKSKEQGKLLENLIERVIQRADEIPEILSYFQIANEREGTKKLNRLPNALKKGVARAFYKFDAYQFAKYDRATEVTIRDA</sequence>
<dbReference type="InterPro" id="IPR008858">
    <property type="entry name" value="TROVE_dom"/>
</dbReference>
<dbReference type="SUPFAM" id="SSF140864">
    <property type="entry name" value="TROVE domain-like"/>
    <property type="match status" value="1"/>
</dbReference>
<feature type="non-terminal residue" evidence="2">
    <location>
        <position position="179"/>
    </location>
</feature>